<dbReference type="PRINTS" id="PR00110">
    <property type="entry name" value="ALPHAAMYLASE"/>
</dbReference>
<dbReference type="Proteomes" id="UP000053660">
    <property type="component" value="Unassembled WGS sequence"/>
</dbReference>
<dbReference type="InterPro" id="IPR006046">
    <property type="entry name" value="Alpha_amylase"/>
</dbReference>
<evidence type="ECO:0000313" key="4">
    <source>
        <dbReference type="EMBL" id="KHJ80164.1"/>
    </source>
</evidence>
<dbReference type="PANTHER" id="PTHR43447">
    <property type="entry name" value="ALPHA-AMYLASE"/>
    <property type="match status" value="1"/>
</dbReference>
<evidence type="ECO:0000256" key="1">
    <source>
        <dbReference type="ARBA" id="ARBA00001913"/>
    </source>
</evidence>
<evidence type="ECO:0000256" key="3">
    <source>
        <dbReference type="ARBA" id="ARBA00023277"/>
    </source>
</evidence>
<dbReference type="InterPro" id="IPR017853">
    <property type="entry name" value="GH"/>
</dbReference>
<protein>
    <submittedName>
        <fullName evidence="4">Uncharacterized protein</fullName>
    </submittedName>
</protein>
<comment type="similarity">
    <text evidence="2">Belongs to the glycosyl hydrolase 13 family.</text>
</comment>
<name>A0A0B1S5I0_OESDE</name>
<proteinExistence type="inferred from homology"/>
<dbReference type="SUPFAM" id="SSF51445">
    <property type="entry name" value="(Trans)glycosidases"/>
    <property type="match status" value="1"/>
</dbReference>
<reference evidence="4 5" key="1">
    <citation type="submission" date="2014-03" db="EMBL/GenBank/DDBJ databases">
        <title>Draft genome of the hookworm Oesophagostomum dentatum.</title>
        <authorList>
            <person name="Mitreva M."/>
        </authorList>
    </citation>
    <scope>NUCLEOTIDE SEQUENCE [LARGE SCALE GENOMIC DNA]</scope>
    <source>
        <strain evidence="4 5">OD-Hann</strain>
    </source>
</reference>
<keyword evidence="5" id="KW-1185">Reference proteome</keyword>
<sequence length="117" mass="13096">MLSILQVSPPNEHITLNQNNDMPWWVRYQPVSYKLVSRSGNEDQFRDMVNRCNRVGVRIIVDAVLNHMVGVGQKKGVYGRGSSGGSYFDGSDSVKSFPGVSKLFAKSNFRQVKCISI</sequence>
<evidence type="ECO:0000313" key="5">
    <source>
        <dbReference type="Proteomes" id="UP000053660"/>
    </source>
</evidence>
<accession>A0A0B1S5I0</accession>
<keyword evidence="3" id="KW-0119">Carbohydrate metabolism</keyword>
<gene>
    <name evidence="4" type="ORF">OESDEN_20166</name>
</gene>
<dbReference type="AlphaFoldDB" id="A0A0B1S5I0"/>
<dbReference type="GO" id="GO:0004556">
    <property type="term" value="F:alpha-amylase activity"/>
    <property type="evidence" value="ECO:0007669"/>
    <property type="project" value="InterPro"/>
</dbReference>
<dbReference type="OrthoDB" id="550577at2759"/>
<dbReference type="GO" id="GO:0005975">
    <property type="term" value="P:carbohydrate metabolic process"/>
    <property type="evidence" value="ECO:0007669"/>
    <property type="project" value="InterPro"/>
</dbReference>
<comment type="cofactor">
    <cofactor evidence="1">
        <name>Ca(2+)</name>
        <dbReference type="ChEBI" id="CHEBI:29108"/>
    </cofactor>
</comment>
<dbReference type="Gene3D" id="3.20.20.80">
    <property type="entry name" value="Glycosidases"/>
    <property type="match status" value="1"/>
</dbReference>
<dbReference type="EMBL" id="KN601627">
    <property type="protein sequence ID" value="KHJ80164.1"/>
    <property type="molecule type" value="Genomic_DNA"/>
</dbReference>
<evidence type="ECO:0000256" key="2">
    <source>
        <dbReference type="ARBA" id="ARBA00008061"/>
    </source>
</evidence>
<organism evidence="4 5">
    <name type="scientific">Oesophagostomum dentatum</name>
    <name type="common">Nodular worm</name>
    <dbReference type="NCBI Taxonomy" id="61180"/>
    <lineage>
        <taxon>Eukaryota</taxon>
        <taxon>Metazoa</taxon>
        <taxon>Ecdysozoa</taxon>
        <taxon>Nematoda</taxon>
        <taxon>Chromadorea</taxon>
        <taxon>Rhabditida</taxon>
        <taxon>Rhabditina</taxon>
        <taxon>Rhabditomorpha</taxon>
        <taxon>Strongyloidea</taxon>
        <taxon>Strongylidae</taxon>
        <taxon>Oesophagostomum</taxon>
    </lineage>
</organism>
<dbReference type="GO" id="GO:0043169">
    <property type="term" value="F:cation binding"/>
    <property type="evidence" value="ECO:0007669"/>
    <property type="project" value="InterPro"/>
</dbReference>